<feature type="binding site" evidence="7">
    <location>
        <position position="442"/>
    </location>
    <ligand>
        <name>substrate</name>
    </ligand>
</feature>
<dbReference type="Gene3D" id="2.70.98.60">
    <property type="entry name" value="alpha-galactosidase from lactobacil brevis"/>
    <property type="match status" value="1"/>
</dbReference>
<comment type="caution">
    <text evidence="10">The sequence shown here is derived from an EMBL/GenBank/DDBJ whole genome shotgun (WGS) entry which is preliminary data.</text>
</comment>
<dbReference type="Pfam" id="PF02065">
    <property type="entry name" value="Melibiase"/>
    <property type="match status" value="1"/>
</dbReference>
<keyword evidence="11" id="KW-1185">Reference proteome</keyword>
<dbReference type="Gene3D" id="3.20.20.70">
    <property type="entry name" value="Aldolase class I"/>
    <property type="match status" value="1"/>
</dbReference>
<feature type="binding site" evidence="7">
    <location>
        <begin position="475"/>
        <end position="479"/>
    </location>
    <ligand>
        <name>substrate</name>
    </ligand>
</feature>
<dbReference type="GO" id="GO:0004557">
    <property type="term" value="F:alpha-galactosidase activity"/>
    <property type="evidence" value="ECO:0007669"/>
    <property type="project" value="UniProtKB-UniRule"/>
</dbReference>
<dbReference type="InterPro" id="IPR050985">
    <property type="entry name" value="Alpha-glycosidase_related"/>
</dbReference>
<dbReference type="SUPFAM" id="SSF51445">
    <property type="entry name" value="(Trans)glycosidases"/>
    <property type="match status" value="1"/>
</dbReference>
<dbReference type="Pfam" id="PF16875">
    <property type="entry name" value="Glyco_hydro_36N"/>
    <property type="match status" value="1"/>
</dbReference>
<dbReference type="EMBL" id="ASWO01000006">
    <property type="protein sequence ID" value="EOT83418.1"/>
    <property type="molecule type" value="Genomic_DNA"/>
</dbReference>
<evidence type="ECO:0000256" key="7">
    <source>
        <dbReference type="PIRSR" id="PIRSR005536-2"/>
    </source>
</evidence>
<protein>
    <recommendedName>
        <fullName evidence="2 5">Alpha-galactosidase</fullName>
        <ecNumber evidence="2 5">3.2.1.22</ecNumber>
    </recommendedName>
</protein>
<evidence type="ECO:0000313" key="10">
    <source>
        <dbReference type="EMBL" id="EOT83418.1"/>
    </source>
</evidence>
<keyword evidence="3 5" id="KW-0378">Hydrolase</keyword>
<dbReference type="PANTHER" id="PTHR43053">
    <property type="entry name" value="GLYCOSIDASE FAMILY 31"/>
    <property type="match status" value="1"/>
</dbReference>
<feature type="binding site" evidence="7">
    <location>
        <position position="198"/>
    </location>
    <ligand>
        <name>substrate</name>
    </ligand>
</feature>
<feature type="active site" description="Proton donor" evidence="6">
    <location>
        <position position="547"/>
    </location>
</feature>
<dbReference type="PIRSF" id="PIRSF005536">
    <property type="entry name" value="Agal"/>
    <property type="match status" value="1"/>
</dbReference>
<dbReference type="InterPro" id="IPR038417">
    <property type="entry name" value="Alpga-gal_N_sf"/>
</dbReference>
<dbReference type="InterPro" id="IPR013780">
    <property type="entry name" value="Glyco_hydro_b"/>
</dbReference>
<dbReference type="FunFam" id="3.20.20.70:FF:000118">
    <property type="entry name" value="Alpha-galactosidase"/>
    <property type="match status" value="1"/>
</dbReference>
<comment type="similarity">
    <text evidence="5">Belongs to the glycosyl hydrolase.</text>
</comment>
<evidence type="ECO:0000256" key="3">
    <source>
        <dbReference type="ARBA" id="ARBA00022801"/>
    </source>
</evidence>
<dbReference type="InterPro" id="IPR013785">
    <property type="entry name" value="Aldolase_TIM"/>
</dbReference>
<evidence type="ECO:0000256" key="5">
    <source>
        <dbReference type="PIRNR" id="PIRNR005536"/>
    </source>
</evidence>
<evidence type="ECO:0000259" key="8">
    <source>
        <dbReference type="Pfam" id="PF16874"/>
    </source>
</evidence>
<organism evidence="10 11">
    <name type="scientific">Enterococcus sulfureus ATCC 49903</name>
    <dbReference type="NCBI Taxonomy" id="1140003"/>
    <lineage>
        <taxon>Bacteria</taxon>
        <taxon>Bacillati</taxon>
        <taxon>Bacillota</taxon>
        <taxon>Bacilli</taxon>
        <taxon>Lactobacillales</taxon>
        <taxon>Enterococcaceae</taxon>
        <taxon>Enterococcus</taxon>
    </lineage>
</organism>
<feature type="active site" description="Nucleophile" evidence="6">
    <location>
        <position position="477"/>
    </location>
</feature>
<dbReference type="PRINTS" id="PR00743">
    <property type="entry name" value="GLHYDRLASE36"/>
</dbReference>
<dbReference type="PANTHER" id="PTHR43053:SF3">
    <property type="entry name" value="ALPHA-GALACTOSIDASE C-RELATED"/>
    <property type="match status" value="1"/>
</dbReference>
<dbReference type="STRING" id="1140003.OMY_02106"/>
<keyword evidence="4 5" id="KW-0326">Glycosidase</keyword>
<dbReference type="AlphaFoldDB" id="S0KLD9"/>
<dbReference type="Proteomes" id="UP000015961">
    <property type="component" value="Unassembled WGS sequence"/>
</dbReference>
<evidence type="ECO:0000256" key="1">
    <source>
        <dbReference type="ARBA" id="ARBA00001255"/>
    </source>
</evidence>
<dbReference type="InterPro" id="IPR017853">
    <property type="entry name" value="GH"/>
</dbReference>
<evidence type="ECO:0000259" key="9">
    <source>
        <dbReference type="Pfam" id="PF16875"/>
    </source>
</evidence>
<evidence type="ECO:0000256" key="6">
    <source>
        <dbReference type="PIRSR" id="PIRSR005536-1"/>
    </source>
</evidence>
<evidence type="ECO:0000313" key="11">
    <source>
        <dbReference type="Proteomes" id="UP000015961"/>
    </source>
</evidence>
<gene>
    <name evidence="10" type="ORF">I573_01968</name>
</gene>
<feature type="binding site" evidence="7">
    <location>
        <position position="547"/>
    </location>
    <ligand>
        <name>substrate</name>
    </ligand>
</feature>
<dbReference type="EC" id="3.2.1.22" evidence="2 5"/>
<feature type="domain" description="Glycosyl hydrolase family 36 N-terminal" evidence="9">
    <location>
        <begin position="28"/>
        <end position="284"/>
    </location>
</feature>
<dbReference type="InterPro" id="IPR031705">
    <property type="entry name" value="Glyco_hydro_36_C"/>
</dbReference>
<sequence>MVMITEQNNTFHLTNGRISYLFQVEEFGQLAQIYYGKAIKHYSGHFRYPRLDRSFSPNPAETTDRFFSLDTLLQEYPTNGSGDFREPALALEFADGSQVTQLVFDRYEIVTTKPELMGLPQSFAQKDEAKTLVIYLKDPVKEIDIALMYTVFQHMDVIARSVKITNRSQAVVKLQQAASLAFDFATSPGQLQHLSGAWARERMIIRETITSGVKKIASTRGASSHFHHPSFTLLTPQTTEFQGEAFGFCLLYSGNHQSMIEKDAYDQVRVTMGINPDKFLWTLQPEETFTTPEAIMAYSAQGLNELSQQFHRFFEEHVIRSPFKKTPRPVLINNWEATYFDFNQERLETLIDEASLLGVELFVLDDGWFGKREDDQTSLGDWQVNTTKLTKGLAGVSDYAHAHEMQFGLWFEPEMISEKSELFAHHPNWAIQTPQRKRSLSRSQYVLDLANPEVQDYLFDAIAAILDQTQIDYIKWDMNRNITEAYSTSLAYDRQGEFFHRYILGVYALLERLCVAYPEVMIEGCSGGGGRFDAGMLYYTPQIWTSDDTDAYERLKIQYGTSQLFPPSTMGAHISAVPNHQTGRYTSLAFRRDVAMCGIFGLELDLTALAQSEKAELAEAIAFYKEHRQLLQYGAFYRLVSPFEQKDAAFMVVNQEKTEAIAYYYRGLIEPSEPLHVLKFTALDPTKRYQVNNEQILYGDELMQMGLYVPLPQIGDFQSILFHIKAI</sequence>
<dbReference type="RefSeq" id="WP_016186536.1">
    <property type="nucleotide sequence ID" value="NZ_ASWO01000006.1"/>
</dbReference>
<dbReference type="InterPro" id="IPR031704">
    <property type="entry name" value="Glyco_hydro_36_N"/>
</dbReference>
<dbReference type="GO" id="GO:0016052">
    <property type="term" value="P:carbohydrate catabolic process"/>
    <property type="evidence" value="ECO:0007669"/>
    <property type="project" value="InterPro"/>
</dbReference>
<dbReference type="eggNOG" id="COG3345">
    <property type="taxonomic scope" value="Bacteria"/>
</dbReference>
<accession>S0KLD9</accession>
<proteinExistence type="inferred from homology"/>
<evidence type="ECO:0000256" key="4">
    <source>
        <dbReference type="ARBA" id="ARBA00023295"/>
    </source>
</evidence>
<dbReference type="CDD" id="cd14791">
    <property type="entry name" value="GH36"/>
    <property type="match status" value="1"/>
</dbReference>
<feature type="binding site" evidence="7">
    <location>
        <position position="525"/>
    </location>
    <ligand>
        <name>substrate</name>
    </ligand>
</feature>
<feature type="binding site" evidence="7">
    <location>
        <begin position="365"/>
        <end position="366"/>
    </location>
    <ligand>
        <name>substrate</name>
    </ligand>
</feature>
<reference evidence="10 11" key="1">
    <citation type="submission" date="2013-03" db="EMBL/GenBank/DDBJ databases">
        <title>The Genome Sequence of Enterococcus sulfureus ATCC_49903 (PacBio/Illumina hybrid assembly).</title>
        <authorList>
            <consortium name="The Broad Institute Genomics Platform"/>
            <consortium name="The Broad Institute Genome Sequencing Center for Infectious Disease"/>
            <person name="Earl A."/>
            <person name="Russ C."/>
            <person name="Gilmore M."/>
            <person name="Surin D."/>
            <person name="Walker B."/>
            <person name="Young S."/>
            <person name="Zeng Q."/>
            <person name="Gargeya S."/>
            <person name="Fitzgerald M."/>
            <person name="Haas B."/>
            <person name="Abouelleil A."/>
            <person name="Allen A.W."/>
            <person name="Alvarado L."/>
            <person name="Arachchi H.M."/>
            <person name="Berlin A.M."/>
            <person name="Chapman S.B."/>
            <person name="Gainer-Dewar J."/>
            <person name="Goldberg J."/>
            <person name="Griggs A."/>
            <person name="Gujja S."/>
            <person name="Hansen M."/>
            <person name="Howarth C."/>
            <person name="Imamovic A."/>
            <person name="Ireland A."/>
            <person name="Larimer J."/>
            <person name="McCowan C."/>
            <person name="Murphy C."/>
            <person name="Pearson M."/>
            <person name="Poon T.W."/>
            <person name="Priest M."/>
            <person name="Roberts A."/>
            <person name="Saif S."/>
            <person name="Shea T."/>
            <person name="Sisk P."/>
            <person name="Sykes S."/>
            <person name="Wortman J."/>
            <person name="Nusbaum C."/>
            <person name="Birren B."/>
        </authorList>
    </citation>
    <scope>NUCLEOTIDE SEQUENCE [LARGE SCALE GENOMIC DNA]</scope>
    <source>
        <strain evidence="10 11">ATCC 49903</strain>
    </source>
</reference>
<dbReference type="InterPro" id="IPR002252">
    <property type="entry name" value="Glyco_hydro_36"/>
</dbReference>
<dbReference type="PATRIC" id="fig|1140003.3.peg.2031"/>
<name>S0KLD9_9ENTE</name>
<feature type="domain" description="Glycosyl hydrolase family 36 C-terminal" evidence="8">
    <location>
        <begin position="648"/>
        <end position="724"/>
    </location>
</feature>
<dbReference type="OrthoDB" id="9758822at2"/>
<dbReference type="Gene3D" id="2.60.40.1180">
    <property type="entry name" value="Golgi alpha-mannosidase II"/>
    <property type="match status" value="1"/>
</dbReference>
<comment type="catalytic activity">
    <reaction evidence="1 5">
        <text>Hydrolysis of terminal, non-reducing alpha-D-galactose residues in alpha-D-galactosides, including galactose oligosaccharides, galactomannans and galactolipids.</text>
        <dbReference type="EC" id="3.2.1.22"/>
    </reaction>
</comment>
<evidence type="ECO:0000256" key="2">
    <source>
        <dbReference type="ARBA" id="ARBA00012755"/>
    </source>
</evidence>
<dbReference type="Pfam" id="PF16874">
    <property type="entry name" value="Glyco_hydro_36C"/>
    <property type="match status" value="1"/>
</dbReference>